<feature type="domain" description="Histidine kinase" evidence="15">
    <location>
        <begin position="354"/>
        <end position="570"/>
    </location>
</feature>
<dbReference type="GO" id="GO:0005524">
    <property type="term" value="F:ATP binding"/>
    <property type="evidence" value="ECO:0007669"/>
    <property type="project" value="UniProtKB-KW"/>
</dbReference>
<dbReference type="Gene3D" id="3.30.565.10">
    <property type="entry name" value="Histidine kinase-like ATPase, C-terminal domain"/>
    <property type="match status" value="1"/>
</dbReference>
<dbReference type="SMART" id="SM00387">
    <property type="entry name" value="HATPase_c"/>
    <property type="match status" value="1"/>
</dbReference>
<dbReference type="Pfam" id="PF00512">
    <property type="entry name" value="HisKA"/>
    <property type="match status" value="1"/>
</dbReference>
<dbReference type="Pfam" id="PF02518">
    <property type="entry name" value="HATPase_c"/>
    <property type="match status" value="1"/>
</dbReference>
<dbReference type="InterPro" id="IPR004358">
    <property type="entry name" value="Sig_transdc_His_kin-like_C"/>
</dbReference>
<evidence type="ECO:0000256" key="14">
    <source>
        <dbReference type="SAM" id="Phobius"/>
    </source>
</evidence>
<evidence type="ECO:0000256" key="2">
    <source>
        <dbReference type="ARBA" id="ARBA00004651"/>
    </source>
</evidence>
<dbReference type="CDD" id="cd12914">
    <property type="entry name" value="PDC1_DGC_like"/>
    <property type="match status" value="1"/>
</dbReference>
<keyword evidence="6" id="KW-0808">Transferase</keyword>
<dbReference type="InterPro" id="IPR005467">
    <property type="entry name" value="His_kinase_dom"/>
</dbReference>
<keyword evidence="5" id="KW-0597">Phosphoprotein</keyword>
<keyword evidence="11 14" id="KW-1133">Transmembrane helix</keyword>
<dbReference type="GO" id="GO:0000155">
    <property type="term" value="F:phosphorelay sensor kinase activity"/>
    <property type="evidence" value="ECO:0007669"/>
    <property type="project" value="InterPro"/>
</dbReference>
<gene>
    <name evidence="16" type="ORF">SAMN04487931_10119</name>
</gene>
<keyword evidence="17" id="KW-1185">Reference proteome</keyword>
<dbReference type="SUPFAM" id="SSF55874">
    <property type="entry name" value="ATPase domain of HSP90 chaperone/DNA topoisomerase II/histidine kinase"/>
    <property type="match status" value="1"/>
</dbReference>
<dbReference type="Gene3D" id="1.10.287.130">
    <property type="match status" value="1"/>
</dbReference>
<keyword evidence="4" id="KW-1003">Cell membrane</keyword>
<comment type="catalytic activity">
    <reaction evidence="1">
        <text>ATP + protein L-histidine = ADP + protein N-phospho-L-histidine.</text>
        <dbReference type="EC" id="2.7.13.3"/>
    </reaction>
</comment>
<dbReference type="InterPro" id="IPR003661">
    <property type="entry name" value="HisK_dim/P_dom"/>
</dbReference>
<evidence type="ECO:0000256" key="7">
    <source>
        <dbReference type="ARBA" id="ARBA00022692"/>
    </source>
</evidence>
<dbReference type="AlphaFoldDB" id="A0A1H2DLM4"/>
<proteinExistence type="predicted"/>
<evidence type="ECO:0000256" key="3">
    <source>
        <dbReference type="ARBA" id="ARBA00012438"/>
    </source>
</evidence>
<dbReference type="SUPFAM" id="SSF47384">
    <property type="entry name" value="Homodimeric domain of signal transducing histidine kinase"/>
    <property type="match status" value="1"/>
</dbReference>
<dbReference type="CDD" id="cd18774">
    <property type="entry name" value="PDC2_HK_sensor"/>
    <property type="match status" value="1"/>
</dbReference>
<dbReference type="Proteomes" id="UP000199608">
    <property type="component" value="Unassembled WGS sequence"/>
</dbReference>
<evidence type="ECO:0000256" key="11">
    <source>
        <dbReference type="ARBA" id="ARBA00022989"/>
    </source>
</evidence>
<evidence type="ECO:0000256" key="6">
    <source>
        <dbReference type="ARBA" id="ARBA00022679"/>
    </source>
</evidence>
<protein>
    <recommendedName>
        <fullName evidence="3">histidine kinase</fullName>
        <ecNumber evidence="3">2.7.13.3</ecNumber>
    </recommendedName>
</protein>
<dbReference type="InterPro" id="IPR003594">
    <property type="entry name" value="HATPase_dom"/>
</dbReference>
<keyword evidence="13 14" id="KW-0472">Membrane</keyword>
<evidence type="ECO:0000256" key="12">
    <source>
        <dbReference type="ARBA" id="ARBA00023012"/>
    </source>
</evidence>
<dbReference type="Gene3D" id="3.30.450.20">
    <property type="entry name" value="PAS domain"/>
    <property type="match status" value="2"/>
</dbReference>
<dbReference type="InterPro" id="IPR033479">
    <property type="entry name" value="dCache_1"/>
</dbReference>
<comment type="subcellular location">
    <subcellularLocation>
        <location evidence="2">Cell membrane</location>
        <topology evidence="2">Multi-pass membrane protein</topology>
    </subcellularLocation>
</comment>
<dbReference type="EMBL" id="FNLL01000001">
    <property type="protein sequence ID" value="SDT83803.1"/>
    <property type="molecule type" value="Genomic_DNA"/>
</dbReference>
<keyword evidence="12" id="KW-0902">Two-component regulatory system</keyword>
<reference evidence="17" key="1">
    <citation type="submission" date="2016-10" db="EMBL/GenBank/DDBJ databases">
        <authorList>
            <person name="Varghese N."/>
            <person name="Submissions S."/>
        </authorList>
    </citation>
    <scope>NUCLEOTIDE SEQUENCE [LARGE SCALE GENOMIC DNA]</scope>
    <source>
        <strain evidence="17">DSM 3384</strain>
    </source>
</reference>
<evidence type="ECO:0000256" key="10">
    <source>
        <dbReference type="ARBA" id="ARBA00022840"/>
    </source>
</evidence>
<dbReference type="EC" id="2.7.13.3" evidence="3"/>
<dbReference type="PROSITE" id="PS50109">
    <property type="entry name" value="HIS_KIN"/>
    <property type="match status" value="1"/>
</dbReference>
<evidence type="ECO:0000313" key="16">
    <source>
        <dbReference type="EMBL" id="SDT83803.1"/>
    </source>
</evidence>
<name>A0A1H2DLM4_9BACT</name>
<evidence type="ECO:0000259" key="15">
    <source>
        <dbReference type="PROSITE" id="PS50109"/>
    </source>
</evidence>
<evidence type="ECO:0000256" key="4">
    <source>
        <dbReference type="ARBA" id="ARBA00022475"/>
    </source>
</evidence>
<organism evidence="16 17">
    <name type="scientific">Desulfobacula phenolica</name>
    <dbReference type="NCBI Taxonomy" id="90732"/>
    <lineage>
        <taxon>Bacteria</taxon>
        <taxon>Pseudomonadati</taxon>
        <taxon>Thermodesulfobacteriota</taxon>
        <taxon>Desulfobacteria</taxon>
        <taxon>Desulfobacterales</taxon>
        <taxon>Desulfobacteraceae</taxon>
        <taxon>Desulfobacula</taxon>
    </lineage>
</organism>
<sequence length="574" mass="65140">MARQKKNSVPISSGKILPYLTGELFNFRLIWLLSFLLTSGFAIIPVCFFAAIDYNLTHRSMGQEAVATTSRLASNTWRSVSFFLNERKNALNYVVKDNSFEVLTTPERLSEILINLNKSFSGFVDIGVIDAKGNQKTYVGPYGLEGKNYSRQPWFKKVMEHGTFISEVFLGYRQVPHLSIAIKHELPDKKFYILRATIEDQLTQILSQVKTIDSGDTFLINKNGVLQTSSRLYGDVLKKTPIRVPSQTDETSIIENPGKTFGKDSIIAYRYIPNTPFILMVVKNKKKFMATWQQSRTDLIKYLSVSITVILLWIWGITTYLVNRLKIIDRRRVKYFHMAEYANKMASIGRLAAGVAHEINNPLAIINEKGGLIKDLFRFKKAYQNDPRLIEIIDTILNSVERCSRITHQLLSFGRHMEIKLQTINLKSVLDEVLIFLTKEAEFRGIQVLINISETIPEFICDRGKLQQILLNIINNAFSAMDPEGCLKITANETSKNMIKMDIEDNGCGISKENLKDIFEPFFSTKTSEGGTGLGLSITYGLVQELGGRIEVESVINDGTKFSIFLPMMVKKKE</sequence>
<dbReference type="GO" id="GO:0005886">
    <property type="term" value="C:plasma membrane"/>
    <property type="evidence" value="ECO:0007669"/>
    <property type="project" value="UniProtKB-SubCell"/>
</dbReference>
<keyword evidence="7 14" id="KW-0812">Transmembrane</keyword>
<dbReference type="PANTHER" id="PTHR43065:SF46">
    <property type="entry name" value="C4-DICARBOXYLATE TRANSPORT SENSOR PROTEIN DCTB"/>
    <property type="match status" value="1"/>
</dbReference>
<evidence type="ECO:0000256" key="8">
    <source>
        <dbReference type="ARBA" id="ARBA00022741"/>
    </source>
</evidence>
<feature type="transmembrane region" description="Helical" evidence="14">
    <location>
        <begin position="299"/>
        <end position="322"/>
    </location>
</feature>
<evidence type="ECO:0000256" key="5">
    <source>
        <dbReference type="ARBA" id="ARBA00022553"/>
    </source>
</evidence>
<dbReference type="SMART" id="SM00388">
    <property type="entry name" value="HisKA"/>
    <property type="match status" value="1"/>
</dbReference>
<evidence type="ECO:0000256" key="13">
    <source>
        <dbReference type="ARBA" id="ARBA00023136"/>
    </source>
</evidence>
<dbReference type="Pfam" id="PF02743">
    <property type="entry name" value="dCache_1"/>
    <property type="match status" value="1"/>
</dbReference>
<keyword evidence="9 16" id="KW-0418">Kinase</keyword>
<evidence type="ECO:0000256" key="9">
    <source>
        <dbReference type="ARBA" id="ARBA00022777"/>
    </source>
</evidence>
<dbReference type="CDD" id="cd00082">
    <property type="entry name" value="HisKA"/>
    <property type="match status" value="1"/>
</dbReference>
<dbReference type="PRINTS" id="PR00344">
    <property type="entry name" value="BCTRLSENSOR"/>
</dbReference>
<evidence type="ECO:0000256" key="1">
    <source>
        <dbReference type="ARBA" id="ARBA00000085"/>
    </source>
</evidence>
<dbReference type="RefSeq" id="WP_092229306.1">
    <property type="nucleotide sequence ID" value="NZ_FNLL01000001.1"/>
</dbReference>
<dbReference type="PANTHER" id="PTHR43065">
    <property type="entry name" value="SENSOR HISTIDINE KINASE"/>
    <property type="match status" value="1"/>
</dbReference>
<dbReference type="InterPro" id="IPR036097">
    <property type="entry name" value="HisK_dim/P_sf"/>
</dbReference>
<dbReference type="InterPro" id="IPR036890">
    <property type="entry name" value="HATPase_C_sf"/>
</dbReference>
<accession>A0A1H2DLM4</accession>
<feature type="transmembrane region" description="Helical" evidence="14">
    <location>
        <begin position="29"/>
        <end position="52"/>
    </location>
</feature>
<keyword evidence="10" id="KW-0067">ATP-binding</keyword>
<keyword evidence="8" id="KW-0547">Nucleotide-binding</keyword>
<evidence type="ECO:0000313" key="17">
    <source>
        <dbReference type="Proteomes" id="UP000199608"/>
    </source>
</evidence>